<gene>
    <name evidence="5 7" type="primary">rplD</name>
    <name evidence="7" type="ORF">KC614_02800</name>
</gene>
<reference evidence="7" key="1">
    <citation type="submission" date="2020-04" db="EMBL/GenBank/DDBJ databases">
        <authorList>
            <person name="Zhang T."/>
        </authorList>
    </citation>
    <scope>NUCLEOTIDE SEQUENCE</scope>
    <source>
        <strain evidence="7">HKST-UBA03</strain>
    </source>
</reference>
<evidence type="ECO:0000313" key="7">
    <source>
        <dbReference type="EMBL" id="MCA9392107.1"/>
    </source>
</evidence>
<comment type="function">
    <text evidence="5">One of the primary rRNA binding proteins, this protein initially binds near the 5'-end of the 23S rRNA. It is important during the early stages of 50S assembly. It makes multiple contacts with different domains of the 23S rRNA in the assembled 50S subunit and ribosome.</text>
</comment>
<feature type="region of interest" description="Disordered" evidence="6">
    <location>
        <begin position="47"/>
        <end position="79"/>
    </location>
</feature>
<name>A0A955LKT4_UNCKA</name>
<evidence type="ECO:0000256" key="5">
    <source>
        <dbReference type="HAMAP-Rule" id="MF_01328"/>
    </source>
</evidence>
<keyword evidence="3 5" id="KW-0687">Ribonucleoprotein</keyword>
<dbReference type="Pfam" id="PF00573">
    <property type="entry name" value="Ribosomal_L4"/>
    <property type="match status" value="1"/>
</dbReference>
<comment type="caution">
    <text evidence="7">The sequence shown here is derived from an EMBL/GenBank/DDBJ whole genome shotgun (WGS) entry which is preliminary data.</text>
</comment>
<dbReference type="AlphaFoldDB" id="A0A955LKT4"/>
<sequence length="208" mass="22833">MKVKQLDVKSKEIKNIDVSDAIFNGSVNKDLITQYVYIHNKRRALGTRKTKNRGEVAGGGRKPWRQKGTGRARHGSIRSPLWVGGGHAHAITPNPDARIRMPKKMRNAALVSALSFLGKNDKLHFVDGLTLESPKTKDLIEMLKTAGVDNAKVLLVTLEKDRVIEKSAANLTNVNVVEARLLNAYDVLAGGELVFVGKAYELLEGQVS</sequence>
<proteinExistence type="inferred from homology"/>
<dbReference type="GO" id="GO:0006412">
    <property type="term" value="P:translation"/>
    <property type="evidence" value="ECO:0007669"/>
    <property type="project" value="UniProtKB-UniRule"/>
</dbReference>
<dbReference type="InterPro" id="IPR013005">
    <property type="entry name" value="Ribosomal_uL4-like"/>
</dbReference>
<comment type="subunit">
    <text evidence="5">Part of the 50S ribosomal subunit.</text>
</comment>
<keyword evidence="5" id="KW-0694">RNA-binding</keyword>
<accession>A0A955LKT4</accession>
<dbReference type="PANTHER" id="PTHR10746:SF6">
    <property type="entry name" value="LARGE RIBOSOMAL SUBUNIT PROTEIN UL4M"/>
    <property type="match status" value="1"/>
</dbReference>
<evidence type="ECO:0000256" key="1">
    <source>
        <dbReference type="ARBA" id="ARBA00010528"/>
    </source>
</evidence>
<dbReference type="GO" id="GO:1990904">
    <property type="term" value="C:ribonucleoprotein complex"/>
    <property type="evidence" value="ECO:0007669"/>
    <property type="project" value="UniProtKB-KW"/>
</dbReference>
<dbReference type="PANTHER" id="PTHR10746">
    <property type="entry name" value="50S RIBOSOMAL PROTEIN L4"/>
    <property type="match status" value="1"/>
</dbReference>
<evidence type="ECO:0000256" key="6">
    <source>
        <dbReference type="SAM" id="MobiDB-lite"/>
    </source>
</evidence>
<dbReference type="NCBIfam" id="TIGR03953">
    <property type="entry name" value="rplD_bact"/>
    <property type="match status" value="1"/>
</dbReference>
<dbReference type="GO" id="GO:0019843">
    <property type="term" value="F:rRNA binding"/>
    <property type="evidence" value="ECO:0007669"/>
    <property type="project" value="UniProtKB-UniRule"/>
</dbReference>
<evidence type="ECO:0000256" key="2">
    <source>
        <dbReference type="ARBA" id="ARBA00022980"/>
    </source>
</evidence>
<comment type="similarity">
    <text evidence="1 5">Belongs to the universal ribosomal protein uL4 family.</text>
</comment>
<reference evidence="7" key="2">
    <citation type="journal article" date="2021" name="Microbiome">
        <title>Successional dynamics and alternative stable states in a saline activated sludge microbial community over 9 years.</title>
        <authorList>
            <person name="Wang Y."/>
            <person name="Ye J."/>
            <person name="Ju F."/>
            <person name="Liu L."/>
            <person name="Boyd J.A."/>
            <person name="Deng Y."/>
            <person name="Parks D.H."/>
            <person name="Jiang X."/>
            <person name="Yin X."/>
            <person name="Woodcroft B.J."/>
            <person name="Tyson G.W."/>
            <person name="Hugenholtz P."/>
            <person name="Polz M.F."/>
            <person name="Zhang T."/>
        </authorList>
    </citation>
    <scope>NUCLEOTIDE SEQUENCE</scope>
    <source>
        <strain evidence="7">HKST-UBA03</strain>
    </source>
</reference>
<feature type="compositionally biased region" description="Basic residues" evidence="6">
    <location>
        <begin position="62"/>
        <end position="76"/>
    </location>
</feature>
<keyword evidence="2 5" id="KW-0689">Ribosomal protein</keyword>
<evidence type="ECO:0000313" key="8">
    <source>
        <dbReference type="Proteomes" id="UP000751518"/>
    </source>
</evidence>
<dbReference type="Gene3D" id="3.40.1370.10">
    <property type="match status" value="1"/>
</dbReference>
<evidence type="ECO:0000256" key="4">
    <source>
        <dbReference type="ARBA" id="ARBA00035244"/>
    </source>
</evidence>
<protein>
    <recommendedName>
        <fullName evidence="4 5">Large ribosomal subunit protein uL4</fullName>
    </recommendedName>
</protein>
<keyword evidence="5" id="KW-0699">rRNA-binding</keyword>
<dbReference type="GO" id="GO:0005840">
    <property type="term" value="C:ribosome"/>
    <property type="evidence" value="ECO:0007669"/>
    <property type="project" value="UniProtKB-KW"/>
</dbReference>
<dbReference type="InterPro" id="IPR002136">
    <property type="entry name" value="Ribosomal_uL4"/>
</dbReference>
<dbReference type="HAMAP" id="MF_01328_B">
    <property type="entry name" value="Ribosomal_uL4_B"/>
    <property type="match status" value="1"/>
</dbReference>
<dbReference type="SUPFAM" id="SSF52166">
    <property type="entry name" value="Ribosomal protein L4"/>
    <property type="match status" value="1"/>
</dbReference>
<dbReference type="Proteomes" id="UP000751518">
    <property type="component" value="Unassembled WGS sequence"/>
</dbReference>
<comment type="function">
    <text evidence="5">Forms part of the polypeptide exit tunnel.</text>
</comment>
<evidence type="ECO:0000256" key="3">
    <source>
        <dbReference type="ARBA" id="ARBA00023274"/>
    </source>
</evidence>
<dbReference type="GO" id="GO:0003735">
    <property type="term" value="F:structural constituent of ribosome"/>
    <property type="evidence" value="ECO:0007669"/>
    <property type="project" value="InterPro"/>
</dbReference>
<dbReference type="InterPro" id="IPR023574">
    <property type="entry name" value="Ribosomal_uL4_dom_sf"/>
</dbReference>
<organism evidence="7 8">
    <name type="scientific">candidate division WWE3 bacterium</name>
    <dbReference type="NCBI Taxonomy" id="2053526"/>
    <lineage>
        <taxon>Bacteria</taxon>
        <taxon>Katanobacteria</taxon>
    </lineage>
</organism>
<dbReference type="EMBL" id="JAGQKZ010000020">
    <property type="protein sequence ID" value="MCA9392107.1"/>
    <property type="molecule type" value="Genomic_DNA"/>
</dbReference>